<accession>A0A919SQW6</accession>
<evidence type="ECO:0000256" key="2">
    <source>
        <dbReference type="SAM" id="Phobius"/>
    </source>
</evidence>
<keyword evidence="2" id="KW-0812">Transmembrane</keyword>
<feature type="compositionally biased region" description="Low complexity" evidence="1">
    <location>
        <begin position="69"/>
        <end position="78"/>
    </location>
</feature>
<protein>
    <submittedName>
        <fullName evidence="3">Uncharacterized protein</fullName>
    </submittedName>
</protein>
<keyword evidence="4" id="KW-1185">Reference proteome</keyword>
<organism evidence="3 4">
    <name type="scientific">Winogradskya consettensis</name>
    <dbReference type="NCBI Taxonomy" id="113560"/>
    <lineage>
        <taxon>Bacteria</taxon>
        <taxon>Bacillati</taxon>
        <taxon>Actinomycetota</taxon>
        <taxon>Actinomycetes</taxon>
        <taxon>Micromonosporales</taxon>
        <taxon>Micromonosporaceae</taxon>
        <taxon>Winogradskya</taxon>
    </lineage>
</organism>
<comment type="caution">
    <text evidence="3">The sequence shown here is derived from an EMBL/GenBank/DDBJ whole genome shotgun (WGS) entry which is preliminary data.</text>
</comment>
<sequence>MSNNDDARALLGPLAGEPVGAQRLDLTEIIRAGDRRRRTRTWGTTALAVVAVAAVGAGTAVSVRNTAHPSGVPMSSPSFPSPGAPSPGASAPAPSRSPAPVGAECRSAFLPGPTTMVYAVDHTGRYVLEEQKSSGGKVKAVVWRSGAKVSEVTLPTFTDASYALNGKGEFVVTITSASGRTTPYVYADGSLTALKGGNGVAVAITDNGRIAGSQQPGSAVVWQRPDAEPTKLALPDGYYAGGADGMDESGTVIGYLQGGGSTKAALWLPDGSVRELPAPAGRDERSLTGIANGWAVGSDTVPGQGFVTGFRYNVVTGKSEELPAQFGAPQVAGGEGSMIGLYDDAKTYVYVNGVARPLGRAPVDGLLGVLGISDDGRTVTGSIYIFTQKGDRNSGRAVTWTCD</sequence>
<dbReference type="Proteomes" id="UP000680865">
    <property type="component" value="Unassembled WGS sequence"/>
</dbReference>
<reference evidence="3" key="1">
    <citation type="submission" date="2021-03" db="EMBL/GenBank/DDBJ databases">
        <title>Whole genome shotgun sequence of Actinoplanes consettensis NBRC 14913.</title>
        <authorList>
            <person name="Komaki H."/>
            <person name="Tamura T."/>
        </authorList>
    </citation>
    <scope>NUCLEOTIDE SEQUENCE</scope>
    <source>
        <strain evidence="3">NBRC 14913</strain>
    </source>
</reference>
<feature type="region of interest" description="Disordered" evidence="1">
    <location>
        <begin position="68"/>
        <end position="101"/>
    </location>
</feature>
<evidence type="ECO:0000313" key="3">
    <source>
        <dbReference type="EMBL" id="GIM75213.1"/>
    </source>
</evidence>
<evidence type="ECO:0000313" key="4">
    <source>
        <dbReference type="Proteomes" id="UP000680865"/>
    </source>
</evidence>
<gene>
    <name evidence="3" type="ORF">Aco04nite_44250</name>
</gene>
<feature type="compositionally biased region" description="Low complexity" evidence="1">
    <location>
        <begin position="86"/>
        <end position="101"/>
    </location>
</feature>
<name>A0A919SQW6_9ACTN</name>
<dbReference type="RefSeq" id="WP_212999117.1">
    <property type="nucleotide sequence ID" value="NZ_BAAATW010000014.1"/>
</dbReference>
<evidence type="ECO:0000256" key="1">
    <source>
        <dbReference type="SAM" id="MobiDB-lite"/>
    </source>
</evidence>
<dbReference type="AlphaFoldDB" id="A0A919SQW6"/>
<keyword evidence="2" id="KW-0472">Membrane</keyword>
<dbReference type="EMBL" id="BOQP01000022">
    <property type="protein sequence ID" value="GIM75213.1"/>
    <property type="molecule type" value="Genomic_DNA"/>
</dbReference>
<proteinExistence type="predicted"/>
<feature type="transmembrane region" description="Helical" evidence="2">
    <location>
        <begin position="41"/>
        <end position="63"/>
    </location>
</feature>
<keyword evidence="2" id="KW-1133">Transmembrane helix</keyword>